<evidence type="ECO:0000313" key="4">
    <source>
        <dbReference type="Proteomes" id="UP001500213"/>
    </source>
</evidence>
<name>A0ABP8ARI9_9MICO</name>
<feature type="transmembrane region" description="Helical" evidence="1">
    <location>
        <begin position="122"/>
        <end position="139"/>
    </location>
</feature>
<dbReference type="EMBL" id="BAABBX010000013">
    <property type="protein sequence ID" value="GAA4188823.1"/>
    <property type="molecule type" value="Genomic_DNA"/>
</dbReference>
<feature type="transmembrane region" description="Helical" evidence="1">
    <location>
        <begin position="96"/>
        <end position="116"/>
    </location>
</feature>
<reference evidence="4" key="1">
    <citation type="journal article" date="2019" name="Int. J. Syst. Evol. Microbiol.">
        <title>The Global Catalogue of Microorganisms (GCM) 10K type strain sequencing project: providing services to taxonomists for standard genome sequencing and annotation.</title>
        <authorList>
            <consortium name="The Broad Institute Genomics Platform"/>
            <consortium name="The Broad Institute Genome Sequencing Center for Infectious Disease"/>
            <person name="Wu L."/>
            <person name="Ma J."/>
        </authorList>
    </citation>
    <scope>NUCLEOTIDE SEQUENCE [LARGE SCALE GENOMIC DNA]</scope>
    <source>
        <strain evidence="4">JCM 17593</strain>
    </source>
</reference>
<dbReference type="PROSITE" id="PS50076">
    <property type="entry name" value="DNAJ_2"/>
    <property type="match status" value="1"/>
</dbReference>
<sequence>MVTPHEAWAVLALTPTTDWSAVERRYRELARAHHPDLSPADAKLFAEINAAHDVLRDAFENRPARRPLSDFEEEMRARANATYAAPRRQRPVRPRLYAALAGVTVLGAAAAFFALFKTAPTDLRIFVAFFAFGFSLLGIPRIGFRIAGSLAWVLTAVTVIALREAGLPAFAVLVTAPLTVHFAALAYIDSRRER</sequence>
<evidence type="ECO:0000256" key="1">
    <source>
        <dbReference type="SAM" id="Phobius"/>
    </source>
</evidence>
<dbReference type="InterPro" id="IPR036869">
    <property type="entry name" value="J_dom_sf"/>
</dbReference>
<dbReference type="Gene3D" id="1.10.287.110">
    <property type="entry name" value="DnaJ domain"/>
    <property type="match status" value="1"/>
</dbReference>
<feature type="transmembrane region" description="Helical" evidence="1">
    <location>
        <begin position="146"/>
        <end position="163"/>
    </location>
</feature>
<keyword evidence="4" id="KW-1185">Reference proteome</keyword>
<accession>A0ABP8ARI9</accession>
<evidence type="ECO:0000259" key="2">
    <source>
        <dbReference type="PROSITE" id="PS50076"/>
    </source>
</evidence>
<keyword evidence="1" id="KW-0472">Membrane</keyword>
<protein>
    <recommendedName>
        <fullName evidence="2">J domain-containing protein</fullName>
    </recommendedName>
</protein>
<dbReference type="Pfam" id="PF00226">
    <property type="entry name" value="DnaJ"/>
    <property type="match status" value="1"/>
</dbReference>
<gene>
    <name evidence="3" type="ORF">GCM10022288_15670</name>
</gene>
<keyword evidence="1" id="KW-1133">Transmembrane helix</keyword>
<evidence type="ECO:0000313" key="3">
    <source>
        <dbReference type="EMBL" id="GAA4188823.1"/>
    </source>
</evidence>
<feature type="transmembrane region" description="Helical" evidence="1">
    <location>
        <begin position="169"/>
        <end position="188"/>
    </location>
</feature>
<comment type="caution">
    <text evidence="3">The sequence shown here is derived from an EMBL/GenBank/DDBJ whole genome shotgun (WGS) entry which is preliminary data.</text>
</comment>
<organism evidence="3 4">
    <name type="scientific">Gryllotalpicola kribbensis</name>
    <dbReference type="NCBI Taxonomy" id="993084"/>
    <lineage>
        <taxon>Bacteria</taxon>
        <taxon>Bacillati</taxon>
        <taxon>Actinomycetota</taxon>
        <taxon>Actinomycetes</taxon>
        <taxon>Micrococcales</taxon>
        <taxon>Microbacteriaceae</taxon>
        <taxon>Gryllotalpicola</taxon>
    </lineage>
</organism>
<dbReference type="InterPro" id="IPR001623">
    <property type="entry name" value="DnaJ_domain"/>
</dbReference>
<keyword evidence="1" id="KW-0812">Transmembrane</keyword>
<feature type="domain" description="J" evidence="2">
    <location>
        <begin position="6"/>
        <end position="72"/>
    </location>
</feature>
<dbReference type="SMART" id="SM00271">
    <property type="entry name" value="DnaJ"/>
    <property type="match status" value="1"/>
</dbReference>
<dbReference type="SUPFAM" id="SSF46565">
    <property type="entry name" value="Chaperone J-domain"/>
    <property type="match status" value="1"/>
</dbReference>
<dbReference type="CDD" id="cd06257">
    <property type="entry name" value="DnaJ"/>
    <property type="match status" value="1"/>
</dbReference>
<proteinExistence type="predicted"/>
<dbReference type="Proteomes" id="UP001500213">
    <property type="component" value="Unassembled WGS sequence"/>
</dbReference>